<protein>
    <submittedName>
        <fullName evidence="5">AraC family transcriptional regulator</fullName>
    </submittedName>
</protein>
<dbReference type="InterPro" id="IPR018060">
    <property type="entry name" value="HTH_AraC"/>
</dbReference>
<evidence type="ECO:0000256" key="3">
    <source>
        <dbReference type="ARBA" id="ARBA00023163"/>
    </source>
</evidence>
<organism evidence="5 6">
    <name type="scientific">Alkalimarinus alittae</name>
    <dbReference type="NCBI Taxonomy" id="2961619"/>
    <lineage>
        <taxon>Bacteria</taxon>
        <taxon>Pseudomonadati</taxon>
        <taxon>Pseudomonadota</taxon>
        <taxon>Gammaproteobacteria</taxon>
        <taxon>Alteromonadales</taxon>
        <taxon>Alteromonadaceae</taxon>
        <taxon>Alkalimarinus</taxon>
    </lineage>
</organism>
<gene>
    <name evidence="5" type="ORF">NKI27_16185</name>
</gene>
<dbReference type="PANTHER" id="PTHR47894">
    <property type="entry name" value="HTH-TYPE TRANSCRIPTIONAL REGULATOR GADX"/>
    <property type="match status" value="1"/>
</dbReference>
<reference evidence="5" key="1">
    <citation type="submission" date="2022-06" db="EMBL/GenBank/DDBJ databases">
        <title>Alkalimarinus sp. nov., isolated from gut of a Alitta virens.</title>
        <authorList>
            <person name="Yang A.I."/>
            <person name="Shin N.-R."/>
        </authorList>
    </citation>
    <scope>NUCLEOTIDE SEQUENCE</scope>
    <source>
        <strain evidence="5">A2M4</strain>
    </source>
</reference>
<dbReference type="PROSITE" id="PS01124">
    <property type="entry name" value="HTH_ARAC_FAMILY_2"/>
    <property type="match status" value="1"/>
</dbReference>
<dbReference type="Proteomes" id="UP001163739">
    <property type="component" value="Chromosome"/>
</dbReference>
<dbReference type="Pfam" id="PF12833">
    <property type="entry name" value="HTH_18"/>
    <property type="match status" value="1"/>
</dbReference>
<name>A0ABY6N0Q1_9ALTE</name>
<dbReference type="Pfam" id="PF12625">
    <property type="entry name" value="Arabinose_bd"/>
    <property type="match status" value="1"/>
</dbReference>
<dbReference type="RefSeq" id="WP_265047076.1">
    <property type="nucleotide sequence ID" value="NZ_CP100390.1"/>
</dbReference>
<evidence type="ECO:0000313" key="6">
    <source>
        <dbReference type="Proteomes" id="UP001163739"/>
    </source>
</evidence>
<evidence type="ECO:0000313" key="5">
    <source>
        <dbReference type="EMBL" id="UZE95587.1"/>
    </source>
</evidence>
<keyword evidence="3" id="KW-0804">Transcription</keyword>
<dbReference type="Gene3D" id="1.10.10.60">
    <property type="entry name" value="Homeodomain-like"/>
    <property type="match status" value="1"/>
</dbReference>
<dbReference type="PANTHER" id="PTHR47894:SF1">
    <property type="entry name" value="HTH-TYPE TRANSCRIPTIONAL REGULATOR VQSM"/>
    <property type="match status" value="1"/>
</dbReference>
<accession>A0ABY6N0Q1</accession>
<keyword evidence="2" id="KW-0238">DNA-binding</keyword>
<dbReference type="PRINTS" id="PR00032">
    <property type="entry name" value="HTHARAC"/>
</dbReference>
<dbReference type="InterPro" id="IPR032687">
    <property type="entry name" value="AraC-type_N"/>
</dbReference>
<evidence type="ECO:0000256" key="2">
    <source>
        <dbReference type="ARBA" id="ARBA00023125"/>
    </source>
</evidence>
<dbReference type="InterPro" id="IPR020449">
    <property type="entry name" value="Tscrpt_reg_AraC-type_HTH"/>
</dbReference>
<keyword evidence="6" id="KW-1185">Reference proteome</keyword>
<sequence length="337" mass="38193">MHDKEITVSLSWVKGLVTFAEQQGCERATLFKKSGLAIDALEKAQRLTMDETVNLWGACISETRDPFFGLHLGEQVRPSTFHIVGYTLMNSASLCEAFDKLNQYQRLISEGGVFQRVPSAKGVWLIYHPRPATIPFFYHQIDAVLTAFLAFSRWVTGKKIQPIEVSLNRVSVDSLDEYKRVFNVTPNFNAEFDGLLMTHDTMSLPLLEADEELREIHERHARQRLIALQKTKTTADQVSMILQTHMADSDAGRLFVAKKIGLNEKGLQRKLAEEGVTFQGLYNEIRKRLALDYVSDTGIPLAEVSIMLGFSDSSAFYRAFKRWTGCTPGNYRELSCR</sequence>
<dbReference type="InterPro" id="IPR009057">
    <property type="entry name" value="Homeodomain-like_sf"/>
</dbReference>
<evidence type="ECO:0000259" key="4">
    <source>
        <dbReference type="PROSITE" id="PS01124"/>
    </source>
</evidence>
<feature type="domain" description="HTH araC/xylS-type" evidence="4">
    <location>
        <begin position="236"/>
        <end position="334"/>
    </location>
</feature>
<dbReference type="EMBL" id="CP100390">
    <property type="protein sequence ID" value="UZE95587.1"/>
    <property type="molecule type" value="Genomic_DNA"/>
</dbReference>
<evidence type="ECO:0000256" key="1">
    <source>
        <dbReference type="ARBA" id="ARBA00023015"/>
    </source>
</evidence>
<keyword evidence="1" id="KW-0805">Transcription regulation</keyword>
<proteinExistence type="predicted"/>
<dbReference type="SMART" id="SM00342">
    <property type="entry name" value="HTH_ARAC"/>
    <property type="match status" value="1"/>
</dbReference>
<dbReference type="SUPFAM" id="SSF46689">
    <property type="entry name" value="Homeodomain-like"/>
    <property type="match status" value="1"/>
</dbReference>